<accession>A0A0V0XKQ5</accession>
<evidence type="ECO:0000313" key="2">
    <source>
        <dbReference type="EMBL" id="KRX88355.1"/>
    </source>
</evidence>
<comment type="caution">
    <text evidence="2">The sequence shown here is derived from an EMBL/GenBank/DDBJ whole genome shotgun (WGS) entry which is preliminary data.</text>
</comment>
<feature type="region of interest" description="Disordered" evidence="1">
    <location>
        <begin position="134"/>
        <end position="164"/>
    </location>
</feature>
<sequence length="198" mass="22488">MCIRDRSSPEILNPLPSNTYPIRSRRGSALDLAEMPEPLPEEDQFHWARVSGMQRDRRKCLECRELLILTSCSLSQSPSHASGRAGNARDMTVHAPDGHRAQCVLEPQFVRDVGPDKRSFKTTVQKAVDRPLPSIFTGRHRSNHRQKDTGGPYSRGAVNTDWRESSRDSVRSPILWFRVRGGYICRGLLLNSGIRLRR</sequence>
<proteinExistence type="predicted"/>
<dbReference type="AlphaFoldDB" id="A0A0V0XKQ5"/>
<organism evidence="2 3">
    <name type="scientific">Trichinella pseudospiralis</name>
    <name type="common">Parasitic roundworm</name>
    <dbReference type="NCBI Taxonomy" id="6337"/>
    <lineage>
        <taxon>Eukaryota</taxon>
        <taxon>Metazoa</taxon>
        <taxon>Ecdysozoa</taxon>
        <taxon>Nematoda</taxon>
        <taxon>Enoplea</taxon>
        <taxon>Dorylaimia</taxon>
        <taxon>Trichinellida</taxon>
        <taxon>Trichinellidae</taxon>
        <taxon>Trichinella</taxon>
    </lineage>
</organism>
<feature type="region of interest" description="Disordered" evidence="1">
    <location>
        <begin position="1"/>
        <end position="20"/>
    </location>
</feature>
<gene>
    <name evidence="2" type="ORF">T4E_2079</name>
</gene>
<name>A0A0V0XKQ5_TRIPS</name>
<dbReference type="EMBL" id="JYDU01000239">
    <property type="protein sequence ID" value="KRX88355.1"/>
    <property type="molecule type" value="Genomic_DNA"/>
</dbReference>
<evidence type="ECO:0000313" key="3">
    <source>
        <dbReference type="Proteomes" id="UP000054815"/>
    </source>
</evidence>
<reference evidence="2 3" key="1">
    <citation type="submission" date="2015-01" db="EMBL/GenBank/DDBJ databases">
        <title>Evolution of Trichinella species and genotypes.</title>
        <authorList>
            <person name="Korhonen P.K."/>
            <person name="Edoardo P."/>
            <person name="Giuseppe L.R."/>
            <person name="Gasser R.B."/>
        </authorList>
    </citation>
    <scope>NUCLEOTIDE SEQUENCE [LARGE SCALE GENOMIC DNA]</scope>
    <source>
        <strain evidence="2">ISS141</strain>
    </source>
</reference>
<protein>
    <submittedName>
        <fullName evidence="2">Uncharacterized protein</fullName>
    </submittedName>
</protein>
<dbReference type="Proteomes" id="UP000054815">
    <property type="component" value="Unassembled WGS sequence"/>
</dbReference>
<evidence type="ECO:0000256" key="1">
    <source>
        <dbReference type="SAM" id="MobiDB-lite"/>
    </source>
</evidence>